<accession>B0MUY5</accession>
<gene>
    <name evidence="1" type="ORF">ALIPUT_00927</name>
</gene>
<evidence type="ECO:0000313" key="2">
    <source>
        <dbReference type="Proteomes" id="UP000005819"/>
    </source>
</evidence>
<keyword evidence="2" id="KW-1185">Reference proteome</keyword>
<protein>
    <submittedName>
        <fullName evidence="1">Uncharacterized protein</fullName>
    </submittedName>
</protein>
<reference evidence="1" key="1">
    <citation type="submission" date="2007-10" db="EMBL/GenBank/DDBJ databases">
        <authorList>
            <person name="Fulton L."/>
            <person name="Clifton S."/>
            <person name="Fulton B."/>
            <person name="Xu J."/>
            <person name="Minx P."/>
            <person name="Pepin K.H."/>
            <person name="Johnson M."/>
            <person name="Thiruvilangam P."/>
            <person name="Bhonagiri V."/>
            <person name="Nash W.E."/>
            <person name="Mardis E.R."/>
            <person name="Wilson R.K."/>
        </authorList>
    </citation>
    <scope>NUCLEOTIDE SEQUENCE [LARGE SCALE GENOMIC DNA]</scope>
    <source>
        <strain evidence="1">DSM 17216</strain>
    </source>
</reference>
<dbReference type="AlphaFoldDB" id="B0MUY5"/>
<evidence type="ECO:0000313" key="1">
    <source>
        <dbReference type="EMBL" id="EDS03869.1"/>
    </source>
</evidence>
<dbReference type="Proteomes" id="UP000005819">
    <property type="component" value="Unassembled WGS sequence"/>
</dbReference>
<name>B0MUY5_9BACT</name>
<organism evidence="1 2">
    <name type="scientific">Alistipes putredinis DSM 17216</name>
    <dbReference type="NCBI Taxonomy" id="445970"/>
    <lineage>
        <taxon>Bacteria</taxon>
        <taxon>Pseudomonadati</taxon>
        <taxon>Bacteroidota</taxon>
        <taxon>Bacteroidia</taxon>
        <taxon>Bacteroidales</taxon>
        <taxon>Rikenellaceae</taxon>
        <taxon>Alistipes</taxon>
    </lineage>
</organism>
<dbReference type="EMBL" id="ABFK02000017">
    <property type="protein sequence ID" value="EDS03869.1"/>
    <property type="molecule type" value="Genomic_DNA"/>
</dbReference>
<proteinExistence type="predicted"/>
<sequence>MIEIKSFFRSEPDLFPEGKVRLRFLWRTEGARRKAYCTEVVWRKVRTFGISRLRRSGTAACDGRFPRSKVAEDGCFSYI</sequence>
<reference evidence="1" key="2">
    <citation type="submission" date="2013-09" db="EMBL/GenBank/DDBJ databases">
        <title>Draft genome sequence of Alistipes putredinis (DSM 17216).</title>
        <authorList>
            <person name="Sudarsanam P."/>
            <person name="Ley R."/>
            <person name="Guruge J."/>
            <person name="Turnbaugh P.J."/>
            <person name="Mahowald M."/>
            <person name="Liep D."/>
            <person name="Gordon J."/>
        </authorList>
    </citation>
    <scope>NUCLEOTIDE SEQUENCE</scope>
    <source>
        <strain evidence="1">DSM 17216</strain>
    </source>
</reference>
<comment type="caution">
    <text evidence="1">The sequence shown here is derived from an EMBL/GenBank/DDBJ whole genome shotgun (WGS) entry which is preliminary data.</text>
</comment>
<dbReference type="HOGENOM" id="CLU_2598266_0_0_10"/>